<organism evidence="2 3">
    <name type="scientific">Nocardia farcinica (strain IFM 10152)</name>
    <dbReference type="NCBI Taxonomy" id="247156"/>
    <lineage>
        <taxon>Bacteria</taxon>
        <taxon>Bacillati</taxon>
        <taxon>Actinomycetota</taxon>
        <taxon>Actinomycetes</taxon>
        <taxon>Mycobacteriales</taxon>
        <taxon>Nocardiaceae</taxon>
        <taxon>Nocardia</taxon>
    </lineage>
</organism>
<dbReference type="KEGG" id="nfa:NFA_39980"/>
<dbReference type="Proteomes" id="UP000006820">
    <property type="component" value="Chromosome"/>
</dbReference>
<dbReference type="RefSeq" id="WP_011210531.1">
    <property type="nucleotide sequence ID" value="NC_006361.1"/>
</dbReference>
<dbReference type="AlphaFoldDB" id="Q5YSJ5"/>
<feature type="region of interest" description="Disordered" evidence="1">
    <location>
        <begin position="1"/>
        <end position="21"/>
    </location>
</feature>
<protein>
    <submittedName>
        <fullName evidence="2">Uncharacterized protein</fullName>
    </submittedName>
</protein>
<dbReference type="HOGENOM" id="CLU_2233696_0_0_11"/>
<name>Q5YSJ5_NOCFA</name>
<feature type="compositionally biased region" description="Basic and acidic residues" evidence="1">
    <location>
        <begin position="11"/>
        <end position="21"/>
    </location>
</feature>
<sequence length="105" mass="11462">MTAVSPAENGESGRPRRAGIERRLQFTQSPGAAVFADKLARQTGLPKSELYNTAMRLLEVVLPALVDDRDPVRRLILQDVEPGVRAVLGDILATIPRGERFGGLR</sequence>
<evidence type="ECO:0000313" key="2">
    <source>
        <dbReference type="EMBL" id="BAD58846.1"/>
    </source>
</evidence>
<proteinExistence type="predicted"/>
<reference evidence="2 3" key="1">
    <citation type="journal article" date="2004" name="Proc. Natl. Acad. Sci. U.S.A.">
        <title>The complete genomic sequence of Nocardia farcinica IFM 10152.</title>
        <authorList>
            <person name="Ishikawa J."/>
            <person name="Yamashita A."/>
            <person name="Mikami Y."/>
            <person name="Hoshino Y."/>
            <person name="Kurita H."/>
            <person name="Hotta K."/>
            <person name="Shiba T."/>
            <person name="Hattori M."/>
        </authorList>
    </citation>
    <scope>NUCLEOTIDE SEQUENCE [LARGE SCALE GENOMIC DNA]</scope>
    <source>
        <strain evidence="2 3">IFM 10152</strain>
    </source>
</reference>
<keyword evidence="3" id="KW-1185">Reference proteome</keyword>
<evidence type="ECO:0000256" key="1">
    <source>
        <dbReference type="SAM" id="MobiDB-lite"/>
    </source>
</evidence>
<evidence type="ECO:0000313" key="3">
    <source>
        <dbReference type="Proteomes" id="UP000006820"/>
    </source>
</evidence>
<accession>Q5YSJ5</accession>
<gene>
    <name evidence="2" type="ordered locus">NFA_39980</name>
</gene>
<dbReference type="GeneID" id="61134663"/>
<dbReference type="STRING" id="247156.NFA_39980"/>
<dbReference type="EMBL" id="AP006618">
    <property type="protein sequence ID" value="BAD58846.1"/>
    <property type="molecule type" value="Genomic_DNA"/>
</dbReference>